<dbReference type="AlphaFoldDB" id="A0A401UQF1"/>
<dbReference type="RefSeq" id="WP_125003829.1">
    <property type="nucleotide sequence ID" value="NZ_BHYK01000021.1"/>
</dbReference>
<keyword evidence="2" id="KW-1185">Reference proteome</keyword>
<evidence type="ECO:0000313" key="1">
    <source>
        <dbReference type="EMBL" id="GCD11741.1"/>
    </source>
</evidence>
<name>A0A401UQF1_9CLOT</name>
<reference evidence="1 2" key="1">
    <citation type="submission" date="2018-11" db="EMBL/GenBank/DDBJ databases">
        <title>Genome sequencing and assembly of Clostridium tagluense strain A121.</title>
        <authorList>
            <person name="Murakami T."/>
            <person name="Segawa T."/>
            <person name="Shcherbakova V.A."/>
            <person name="Mori H."/>
            <person name="Yoshimura Y."/>
        </authorList>
    </citation>
    <scope>NUCLEOTIDE SEQUENCE [LARGE SCALE GENOMIC DNA]</scope>
    <source>
        <strain evidence="1 2">A121</strain>
    </source>
</reference>
<protein>
    <submittedName>
        <fullName evidence="1">Uncharacterized protein</fullName>
    </submittedName>
</protein>
<comment type="caution">
    <text evidence="1">The sequence shown here is derived from an EMBL/GenBank/DDBJ whole genome shotgun (WGS) entry which is preliminary data.</text>
</comment>
<dbReference type="EMBL" id="BHYK01000021">
    <property type="protein sequence ID" value="GCD11741.1"/>
    <property type="molecule type" value="Genomic_DNA"/>
</dbReference>
<accession>A0A401UQF1</accession>
<organism evidence="1 2">
    <name type="scientific">Clostridium tagluense</name>
    <dbReference type="NCBI Taxonomy" id="360422"/>
    <lineage>
        <taxon>Bacteria</taxon>
        <taxon>Bacillati</taxon>
        <taxon>Bacillota</taxon>
        <taxon>Clostridia</taxon>
        <taxon>Eubacteriales</taxon>
        <taxon>Clostridiaceae</taxon>
        <taxon>Clostridium</taxon>
    </lineage>
</organism>
<proteinExistence type="predicted"/>
<evidence type="ECO:0000313" key="2">
    <source>
        <dbReference type="Proteomes" id="UP000287872"/>
    </source>
</evidence>
<sequence>MKEQIMLFIKYFLSIKEGTNKDIKASKIKEITFSPKFHQELIKQQYIKKDNNTFREYPFTIDSEEGADYWGMYLEELK</sequence>
<gene>
    <name evidence="1" type="ORF">Ctaglu_33640</name>
</gene>
<dbReference type="Proteomes" id="UP000287872">
    <property type="component" value="Unassembled WGS sequence"/>
</dbReference>